<dbReference type="STRING" id="80876.SAMN05421779_101261"/>
<evidence type="ECO:0000259" key="6">
    <source>
        <dbReference type="PROSITE" id="PS50977"/>
    </source>
</evidence>
<dbReference type="InterPro" id="IPR050109">
    <property type="entry name" value="HTH-type_TetR-like_transc_reg"/>
</dbReference>
<keyword evidence="1" id="KW-0805">Transcription regulation</keyword>
<sequence length="215" mass="23554">MSRGRARARSPEDQELVRQKFLACARTVFSTTGAHGLTMRRLAAEAGYSPGTIYLYFSSRQDLLWEIWREDMVGLYNSVREAFETPDAAPLRVLRNVLAAYAIFWLGKPDHFRGMFMENDREYLDERASFVGDDSVQKVHDLLLAATAAALPDTAPEPEQIRLMTHSVLAAVHGVVALHIGAGAFPWAPAPAMLDVVLDSLLSGLNPTRAGAGAA</sequence>
<dbReference type="InterPro" id="IPR025996">
    <property type="entry name" value="MT1864/Rv1816-like_C"/>
</dbReference>
<organism evidence="7 8">
    <name type="scientific">Insolitispirillum peregrinum</name>
    <dbReference type="NCBI Taxonomy" id="80876"/>
    <lineage>
        <taxon>Bacteria</taxon>
        <taxon>Pseudomonadati</taxon>
        <taxon>Pseudomonadota</taxon>
        <taxon>Alphaproteobacteria</taxon>
        <taxon>Rhodospirillales</taxon>
        <taxon>Novispirillaceae</taxon>
        <taxon>Insolitispirillum</taxon>
    </lineage>
</organism>
<dbReference type="PANTHER" id="PTHR30055:SF212">
    <property type="entry name" value="TETR-FAMILY FAMILY TRANSCRIPTIONAL REGULATOR"/>
    <property type="match status" value="1"/>
</dbReference>
<dbReference type="SUPFAM" id="SSF46689">
    <property type="entry name" value="Homeodomain-like"/>
    <property type="match status" value="1"/>
</dbReference>
<dbReference type="Pfam" id="PF00440">
    <property type="entry name" value="TetR_N"/>
    <property type="match status" value="1"/>
</dbReference>
<evidence type="ECO:0000313" key="8">
    <source>
        <dbReference type="Proteomes" id="UP000185678"/>
    </source>
</evidence>
<keyword evidence="5" id="KW-0812">Transmembrane</keyword>
<proteinExistence type="predicted"/>
<evidence type="ECO:0000256" key="5">
    <source>
        <dbReference type="SAM" id="Phobius"/>
    </source>
</evidence>
<dbReference type="Gene3D" id="1.10.357.10">
    <property type="entry name" value="Tetracycline Repressor, domain 2"/>
    <property type="match status" value="1"/>
</dbReference>
<feature type="DNA-binding region" description="H-T-H motif" evidence="4">
    <location>
        <begin position="38"/>
        <end position="57"/>
    </location>
</feature>
<gene>
    <name evidence="7" type="ORF">SAMN05421779_101261</name>
</gene>
<dbReference type="Pfam" id="PF13305">
    <property type="entry name" value="TetR_C_33"/>
    <property type="match status" value="1"/>
</dbReference>
<dbReference type="InterPro" id="IPR009057">
    <property type="entry name" value="Homeodomain-like_sf"/>
</dbReference>
<dbReference type="SUPFAM" id="SSF48498">
    <property type="entry name" value="Tetracyclin repressor-like, C-terminal domain"/>
    <property type="match status" value="1"/>
</dbReference>
<accession>A0A1N7IKA1</accession>
<reference evidence="7 8" key="1">
    <citation type="submission" date="2017-01" db="EMBL/GenBank/DDBJ databases">
        <authorList>
            <person name="Mah S.A."/>
            <person name="Swanson W.J."/>
            <person name="Moy G.W."/>
            <person name="Vacquier V.D."/>
        </authorList>
    </citation>
    <scope>NUCLEOTIDE SEQUENCE [LARGE SCALE GENOMIC DNA]</scope>
    <source>
        <strain evidence="7 8">DSM 11589</strain>
    </source>
</reference>
<evidence type="ECO:0000313" key="7">
    <source>
        <dbReference type="EMBL" id="SIS37519.1"/>
    </source>
</evidence>
<dbReference type="InterPro" id="IPR001647">
    <property type="entry name" value="HTH_TetR"/>
</dbReference>
<dbReference type="InterPro" id="IPR036271">
    <property type="entry name" value="Tet_transcr_reg_TetR-rel_C_sf"/>
</dbReference>
<dbReference type="GO" id="GO:0003700">
    <property type="term" value="F:DNA-binding transcription factor activity"/>
    <property type="evidence" value="ECO:0007669"/>
    <property type="project" value="TreeGrafter"/>
</dbReference>
<keyword evidence="3" id="KW-0804">Transcription</keyword>
<keyword evidence="5" id="KW-0472">Membrane</keyword>
<dbReference type="GO" id="GO:0000976">
    <property type="term" value="F:transcription cis-regulatory region binding"/>
    <property type="evidence" value="ECO:0007669"/>
    <property type="project" value="TreeGrafter"/>
</dbReference>
<dbReference type="Proteomes" id="UP000185678">
    <property type="component" value="Unassembled WGS sequence"/>
</dbReference>
<name>A0A1N7IKA1_9PROT</name>
<protein>
    <submittedName>
        <fullName evidence="7">Transcriptional regulator, TetR family</fullName>
    </submittedName>
</protein>
<dbReference type="PANTHER" id="PTHR30055">
    <property type="entry name" value="HTH-TYPE TRANSCRIPTIONAL REGULATOR RUTR"/>
    <property type="match status" value="1"/>
</dbReference>
<keyword evidence="2 4" id="KW-0238">DNA-binding</keyword>
<evidence type="ECO:0000256" key="3">
    <source>
        <dbReference type="ARBA" id="ARBA00023163"/>
    </source>
</evidence>
<keyword evidence="5" id="KW-1133">Transmembrane helix</keyword>
<evidence type="ECO:0000256" key="1">
    <source>
        <dbReference type="ARBA" id="ARBA00023015"/>
    </source>
</evidence>
<keyword evidence="8" id="KW-1185">Reference proteome</keyword>
<dbReference type="PROSITE" id="PS50977">
    <property type="entry name" value="HTH_TETR_2"/>
    <property type="match status" value="1"/>
</dbReference>
<feature type="domain" description="HTH tetR-type" evidence="6">
    <location>
        <begin position="15"/>
        <end position="75"/>
    </location>
</feature>
<dbReference type="AlphaFoldDB" id="A0A1N7IKA1"/>
<evidence type="ECO:0000256" key="2">
    <source>
        <dbReference type="ARBA" id="ARBA00023125"/>
    </source>
</evidence>
<evidence type="ECO:0000256" key="4">
    <source>
        <dbReference type="PROSITE-ProRule" id="PRU00335"/>
    </source>
</evidence>
<dbReference type="EMBL" id="FTOA01000001">
    <property type="protein sequence ID" value="SIS37519.1"/>
    <property type="molecule type" value="Genomic_DNA"/>
</dbReference>
<dbReference type="PRINTS" id="PR00455">
    <property type="entry name" value="HTHTETR"/>
</dbReference>
<dbReference type="RefSeq" id="WP_076398220.1">
    <property type="nucleotide sequence ID" value="NZ_FTOA01000001.1"/>
</dbReference>
<feature type="transmembrane region" description="Helical" evidence="5">
    <location>
        <begin position="168"/>
        <end position="188"/>
    </location>
</feature>